<dbReference type="OrthoDB" id="2228at2759"/>
<dbReference type="GO" id="GO:0016192">
    <property type="term" value="P:vesicle-mediated transport"/>
    <property type="evidence" value="ECO:0007669"/>
    <property type="project" value="InterPro"/>
</dbReference>
<dbReference type="AlphaFoldDB" id="A0A9P6UTN1"/>
<keyword evidence="4" id="KW-1185">Reference proteome</keyword>
<sequence>MNMNQPISITDTLKRRFLEAIDNVKVEPGRYKYVIVDARALEIMTSAGCHLADVLAREGTMYLENLEKRRSPAANVEAIYFAMPTEDSVRRIIRDFKTGRPATYSAAHLFFLAAMDDRTFDHLRASTDAKYIKSLKELFMDFYAVESRVFSLGNRNAFFNLFSPALKDRNQHAEINSISKQVNPIVSYYRASDLTLQTSKNVAMTVQTDLDEYYKGQPRIGFKPPQLVIIDRTIDPITPVLHDFNYQALATDLLPIKDGNKYEYSSFGQDGQPCEKVAILDENDKTFTKIRHKHITDCIKFLKTNVDDFVADALSKPNTGNQLDAIREQMAKLPQFQENKEKFSVHLSIVNECLEYIKHNRLVDISGLEQSLATGQLESGEIPKSFDPEIAAFLDDNKVRMVDRLRLLMLFFVTQAVPQELRNQLFQLSRCSYPDREIANNLEFLGVKLDVAAPPPTKKWWMVSDLLKKKPVTEDDIEYDLPRYSPAIKSIVEGIVNGTLDRDQYPYTLAPDQLETIQARKTVRSLRSAQPTFHHKGRRNEPQGRLILFIAGGVTYTEIRMVYELAATHNWDILIGSTHIITPPSFMEDMRLLRNGPPPPPPPPPRSPSPPPEPPAVPSKAVPGGNPFANVKNVFGGSSGQKAPKQGQGQLLQPQPQRPTGQLLHQHQTQSSSGDSSKMKDKLKGFWK</sequence>
<dbReference type="Pfam" id="PF00995">
    <property type="entry name" value="Sec1"/>
    <property type="match status" value="1"/>
</dbReference>
<dbReference type="InterPro" id="IPR027482">
    <property type="entry name" value="Sec1-like_dom2"/>
</dbReference>
<evidence type="ECO:0000313" key="3">
    <source>
        <dbReference type="EMBL" id="KAG0319127.1"/>
    </source>
</evidence>
<reference evidence="3" key="1">
    <citation type="journal article" date="2020" name="Fungal Divers.">
        <title>Resolving the Mortierellaceae phylogeny through synthesis of multi-gene phylogenetics and phylogenomics.</title>
        <authorList>
            <person name="Vandepol N."/>
            <person name="Liber J."/>
            <person name="Desiro A."/>
            <person name="Na H."/>
            <person name="Kennedy M."/>
            <person name="Barry K."/>
            <person name="Grigoriev I.V."/>
            <person name="Miller A.N."/>
            <person name="O'Donnell K."/>
            <person name="Stajich J.E."/>
            <person name="Bonito G."/>
        </authorList>
    </citation>
    <scope>NUCLEOTIDE SEQUENCE</scope>
    <source>
        <strain evidence="3">REB-010B</strain>
    </source>
</reference>
<feature type="compositionally biased region" description="Pro residues" evidence="2">
    <location>
        <begin position="596"/>
        <end position="617"/>
    </location>
</feature>
<dbReference type="InterPro" id="IPR043154">
    <property type="entry name" value="Sec-1-like_dom1"/>
</dbReference>
<dbReference type="Gene3D" id="3.40.50.1910">
    <property type="match status" value="1"/>
</dbReference>
<protein>
    <submittedName>
        <fullName evidence="3">Vacuolar sorting protein VPS33/slp1</fullName>
    </submittedName>
</protein>
<gene>
    <name evidence="3" type="primary">SEC1_1</name>
    <name evidence="3" type="ORF">BGZ99_005272</name>
</gene>
<dbReference type="InterPro" id="IPR001619">
    <property type="entry name" value="Sec1-like"/>
</dbReference>
<evidence type="ECO:0000313" key="4">
    <source>
        <dbReference type="Proteomes" id="UP000738325"/>
    </source>
</evidence>
<comment type="caution">
    <text evidence="3">The sequence shown here is derived from an EMBL/GenBank/DDBJ whole genome shotgun (WGS) entry which is preliminary data.</text>
</comment>
<dbReference type="Gene3D" id="1.25.40.60">
    <property type="match status" value="1"/>
</dbReference>
<dbReference type="PANTHER" id="PTHR11679">
    <property type="entry name" value="VESICLE PROTEIN SORTING-ASSOCIATED"/>
    <property type="match status" value="1"/>
</dbReference>
<dbReference type="Gene3D" id="3.40.50.2060">
    <property type="match status" value="1"/>
</dbReference>
<organism evidence="3 4">
    <name type="scientific">Dissophora globulifera</name>
    <dbReference type="NCBI Taxonomy" id="979702"/>
    <lineage>
        <taxon>Eukaryota</taxon>
        <taxon>Fungi</taxon>
        <taxon>Fungi incertae sedis</taxon>
        <taxon>Mucoromycota</taxon>
        <taxon>Mortierellomycotina</taxon>
        <taxon>Mortierellomycetes</taxon>
        <taxon>Mortierellales</taxon>
        <taxon>Mortierellaceae</taxon>
        <taxon>Dissophora</taxon>
    </lineage>
</organism>
<feature type="region of interest" description="Disordered" evidence="2">
    <location>
        <begin position="589"/>
        <end position="688"/>
    </location>
</feature>
<evidence type="ECO:0000256" key="2">
    <source>
        <dbReference type="SAM" id="MobiDB-lite"/>
    </source>
</evidence>
<proteinExistence type="inferred from homology"/>
<feature type="compositionally biased region" description="Low complexity" evidence="2">
    <location>
        <begin position="640"/>
        <end position="676"/>
    </location>
</feature>
<accession>A0A9P6UTN1</accession>
<dbReference type="Gene3D" id="3.90.830.10">
    <property type="entry name" value="Syntaxin Binding Protein 1, Chain A, domain 2"/>
    <property type="match status" value="1"/>
</dbReference>
<dbReference type="Proteomes" id="UP000738325">
    <property type="component" value="Unassembled WGS sequence"/>
</dbReference>
<name>A0A9P6UTN1_9FUNG</name>
<dbReference type="SUPFAM" id="SSF56815">
    <property type="entry name" value="Sec1/munc18-like (SM) proteins"/>
    <property type="match status" value="1"/>
</dbReference>
<dbReference type="InterPro" id="IPR036045">
    <property type="entry name" value="Sec1-like_sf"/>
</dbReference>
<dbReference type="InterPro" id="IPR043127">
    <property type="entry name" value="Sec-1-like_dom3a"/>
</dbReference>
<evidence type="ECO:0000256" key="1">
    <source>
        <dbReference type="ARBA" id="ARBA00009884"/>
    </source>
</evidence>
<dbReference type="PIRSF" id="PIRSF005715">
    <property type="entry name" value="VPS45_Sec1"/>
    <property type="match status" value="1"/>
</dbReference>
<feature type="compositionally biased region" description="Basic and acidic residues" evidence="2">
    <location>
        <begin position="677"/>
        <end position="688"/>
    </location>
</feature>
<comment type="similarity">
    <text evidence="1">Belongs to the STXBP/unc-18/SEC1 family.</text>
</comment>
<dbReference type="EMBL" id="JAAAIP010000337">
    <property type="protein sequence ID" value="KAG0319127.1"/>
    <property type="molecule type" value="Genomic_DNA"/>
</dbReference>